<keyword evidence="19" id="KW-0472">Membrane</keyword>
<evidence type="ECO:0000256" key="15">
    <source>
        <dbReference type="ARBA" id="ARBA00044985"/>
    </source>
</evidence>
<evidence type="ECO:0000256" key="9">
    <source>
        <dbReference type="ARBA" id="ARBA00044899"/>
    </source>
</evidence>
<comment type="catalytic activity">
    <reaction evidence="9">
        <text>L-arginyl-L-alpha-amino acid(out) = L-arginyl-L-alpha-amino acid(in)</text>
        <dbReference type="Rhea" id="RHEA:79371"/>
        <dbReference type="ChEBI" id="CHEBI:84315"/>
    </reaction>
</comment>
<evidence type="ECO:0000256" key="1">
    <source>
        <dbReference type="ARBA" id="ARBA00004141"/>
    </source>
</evidence>
<dbReference type="RefSeq" id="XP_001582192.1">
    <property type="nucleotide sequence ID" value="XM_001582142.1"/>
</dbReference>
<dbReference type="PANTHER" id="PTHR23512:SF11">
    <property type="entry name" value="MAJOR FACILITATOR SUPERFAMILY PROTEIN"/>
    <property type="match status" value="1"/>
</dbReference>
<evidence type="ECO:0000256" key="16">
    <source>
        <dbReference type="ARBA" id="ARBA00045018"/>
    </source>
</evidence>
<evidence type="ECO:0000256" key="12">
    <source>
        <dbReference type="ARBA" id="ARBA00044912"/>
    </source>
</evidence>
<proteinExistence type="predicted"/>
<comment type="catalytic activity">
    <reaction evidence="10">
        <text>L-lysyl-L-lysine(out) = L-lysyl-L-lysine(in)</text>
        <dbReference type="Rhea" id="RHEA:79403"/>
        <dbReference type="ChEBI" id="CHEBI:229956"/>
    </reaction>
</comment>
<keyword evidence="19" id="KW-1133">Transmembrane helix</keyword>
<dbReference type="VEuPathDB" id="TrichDB:TVAGG3_0576800"/>
<dbReference type="InterPro" id="IPR020846">
    <property type="entry name" value="MFS_dom"/>
</dbReference>
<gene>
    <name evidence="21" type="ORF">TVAG_283750</name>
</gene>
<dbReference type="OrthoDB" id="2985014at2759"/>
<comment type="catalytic activity">
    <reaction evidence="13">
        <text>L-alanyl-L-lysine(out) = L-alanyl-L-lysine(in)</text>
        <dbReference type="Rhea" id="RHEA:79415"/>
        <dbReference type="ChEBI" id="CHEBI:192470"/>
    </reaction>
</comment>
<evidence type="ECO:0000256" key="2">
    <source>
        <dbReference type="ARBA" id="ARBA00044876"/>
    </source>
</evidence>
<dbReference type="PROSITE" id="PS50850">
    <property type="entry name" value="MFS"/>
    <property type="match status" value="1"/>
</dbReference>
<comment type="catalytic activity">
    <reaction evidence="4">
        <text>L-alpha-aminoacyl-L-arginine(out) = L-alpha-aminoacyl-L-arginine(in)</text>
        <dbReference type="Rhea" id="RHEA:79367"/>
        <dbReference type="ChEBI" id="CHEBI:229968"/>
    </reaction>
</comment>
<evidence type="ECO:0000256" key="11">
    <source>
        <dbReference type="ARBA" id="ARBA00044903"/>
    </source>
</evidence>
<feature type="transmembrane region" description="Helical" evidence="19">
    <location>
        <begin position="134"/>
        <end position="155"/>
    </location>
</feature>
<evidence type="ECO:0000313" key="22">
    <source>
        <dbReference type="Proteomes" id="UP000001542"/>
    </source>
</evidence>
<comment type="subunit">
    <text evidence="18">Homodimer. Interacts with lysosomal protein GLMP (via lumenal domain); the interaction starts while both proteins are still in the endoplasmic reticulum and is required for stabilization of MFSD1 in lysosomes but has no direct effect on its targeting to lysosomes or transporter activity.</text>
</comment>
<feature type="transmembrane region" description="Helical" evidence="19">
    <location>
        <begin position="349"/>
        <end position="367"/>
    </location>
</feature>
<dbReference type="Gene3D" id="1.20.1250.20">
    <property type="entry name" value="MFS general substrate transporter like domains"/>
    <property type="match status" value="2"/>
</dbReference>
<accession>A2DES9</accession>
<evidence type="ECO:0000256" key="14">
    <source>
        <dbReference type="ARBA" id="ARBA00044924"/>
    </source>
</evidence>
<protein>
    <recommendedName>
        <fullName evidence="15">Lysosomal dipeptide transporter MFSD1</fullName>
    </recommendedName>
    <alternativeName>
        <fullName evidence="16">Major facilitator superfamily domain-containing protein 1</fullName>
    </alternativeName>
</protein>
<dbReference type="FunCoup" id="A2DES9">
    <property type="interactions" value="235"/>
</dbReference>
<feature type="transmembrane region" description="Helical" evidence="19">
    <location>
        <begin position="429"/>
        <end position="449"/>
    </location>
</feature>
<evidence type="ECO:0000256" key="4">
    <source>
        <dbReference type="ARBA" id="ARBA00044881"/>
    </source>
</evidence>
<evidence type="ECO:0000256" key="5">
    <source>
        <dbReference type="ARBA" id="ARBA00044884"/>
    </source>
</evidence>
<evidence type="ECO:0000256" key="8">
    <source>
        <dbReference type="ARBA" id="ARBA00044898"/>
    </source>
</evidence>
<feature type="transmembrane region" description="Helical" evidence="19">
    <location>
        <begin position="103"/>
        <end position="122"/>
    </location>
</feature>
<comment type="catalytic activity">
    <reaction evidence="8">
        <text>L-aspartyl-L-lysine(out) = L-aspartyl-L-lysine(in)</text>
        <dbReference type="Rhea" id="RHEA:79411"/>
        <dbReference type="ChEBI" id="CHEBI:229953"/>
    </reaction>
</comment>
<comment type="catalytic activity">
    <reaction evidence="11">
        <text>L-arginyl-glycine(out) = L-arginyl-glycine(in)</text>
        <dbReference type="Rhea" id="RHEA:79391"/>
        <dbReference type="ChEBI" id="CHEBI:229955"/>
    </reaction>
</comment>
<feature type="transmembrane region" description="Helical" evidence="19">
    <location>
        <begin position="251"/>
        <end position="275"/>
    </location>
</feature>
<reference evidence="21" key="2">
    <citation type="journal article" date="2007" name="Science">
        <title>Draft genome sequence of the sexually transmitted pathogen Trichomonas vaginalis.</title>
        <authorList>
            <person name="Carlton J.M."/>
            <person name="Hirt R.P."/>
            <person name="Silva J.C."/>
            <person name="Delcher A.L."/>
            <person name="Schatz M."/>
            <person name="Zhao Q."/>
            <person name="Wortman J.R."/>
            <person name="Bidwell S.L."/>
            <person name="Alsmark U.C.M."/>
            <person name="Besteiro S."/>
            <person name="Sicheritz-Ponten T."/>
            <person name="Noel C.J."/>
            <person name="Dacks J.B."/>
            <person name="Foster P.G."/>
            <person name="Simillion C."/>
            <person name="Van de Peer Y."/>
            <person name="Miranda-Saavedra D."/>
            <person name="Barton G.J."/>
            <person name="Westrop G.D."/>
            <person name="Mueller S."/>
            <person name="Dessi D."/>
            <person name="Fiori P.L."/>
            <person name="Ren Q."/>
            <person name="Paulsen I."/>
            <person name="Zhang H."/>
            <person name="Bastida-Corcuera F.D."/>
            <person name="Simoes-Barbosa A."/>
            <person name="Brown M.T."/>
            <person name="Hayes R.D."/>
            <person name="Mukherjee M."/>
            <person name="Okumura C.Y."/>
            <person name="Schneider R."/>
            <person name="Smith A.J."/>
            <person name="Vanacova S."/>
            <person name="Villalvazo M."/>
            <person name="Haas B.J."/>
            <person name="Pertea M."/>
            <person name="Feldblyum T.V."/>
            <person name="Utterback T.R."/>
            <person name="Shu C.L."/>
            <person name="Osoegawa K."/>
            <person name="de Jong P.J."/>
            <person name="Hrdy I."/>
            <person name="Horvathova L."/>
            <person name="Zubacova Z."/>
            <person name="Dolezal P."/>
            <person name="Malik S.B."/>
            <person name="Logsdon J.M. Jr."/>
            <person name="Henze K."/>
            <person name="Gupta A."/>
            <person name="Wang C.C."/>
            <person name="Dunne R.L."/>
            <person name="Upcroft J.A."/>
            <person name="Upcroft P."/>
            <person name="White O."/>
            <person name="Salzberg S.L."/>
            <person name="Tang P."/>
            <person name="Chiu C.-H."/>
            <person name="Lee Y.-S."/>
            <person name="Embley T.M."/>
            <person name="Coombs G.H."/>
            <person name="Mottram J.C."/>
            <person name="Tachezy J."/>
            <person name="Fraser-Liggett C.M."/>
            <person name="Johnson P.J."/>
        </authorList>
    </citation>
    <scope>NUCLEOTIDE SEQUENCE [LARGE SCALE GENOMIC DNA]</scope>
    <source>
        <strain evidence="21">G3</strain>
    </source>
</reference>
<comment type="catalytic activity">
    <reaction evidence="14">
        <text>L-lysyl-glycine(out) = L-lysyl-glycine(in)</text>
        <dbReference type="Rhea" id="RHEA:79407"/>
        <dbReference type="ChEBI" id="CHEBI:191202"/>
    </reaction>
</comment>
<dbReference type="InterPro" id="IPR011701">
    <property type="entry name" value="MFS"/>
</dbReference>
<dbReference type="SUPFAM" id="SSF103473">
    <property type="entry name" value="MFS general substrate transporter"/>
    <property type="match status" value="1"/>
</dbReference>
<comment type="catalytic activity">
    <reaction evidence="3">
        <text>L-histidyl-glycine(out) = L-histidyl-glycine(in)</text>
        <dbReference type="Rhea" id="RHEA:79395"/>
        <dbReference type="ChEBI" id="CHEBI:229957"/>
    </reaction>
</comment>
<dbReference type="GO" id="GO:0016020">
    <property type="term" value="C:membrane"/>
    <property type="evidence" value="ECO:0007669"/>
    <property type="project" value="UniProtKB-SubCell"/>
</dbReference>
<dbReference type="VEuPathDB" id="TrichDB:TVAG_283750"/>
<comment type="function">
    <text evidence="17">Lysosomal dipeptide uniporter that selectively exports lysine, arginine or histidine-containing dipeptides with a net positive charge from the lysosome lumen into the cytosol. Could play a role in a specific type of protein O-glycosylation indirectly regulating macrophages migration and tissue invasion. Also essential for liver homeostasis.</text>
</comment>
<feature type="domain" description="Major facilitator superfamily (MFS) profile" evidence="20">
    <location>
        <begin position="39"/>
        <end position="454"/>
    </location>
</feature>
<evidence type="ECO:0000259" key="20">
    <source>
        <dbReference type="PROSITE" id="PS50850"/>
    </source>
</evidence>
<reference evidence="21" key="1">
    <citation type="submission" date="2006-10" db="EMBL/GenBank/DDBJ databases">
        <authorList>
            <person name="Amadeo P."/>
            <person name="Zhao Q."/>
            <person name="Wortman J."/>
            <person name="Fraser-Liggett C."/>
            <person name="Carlton J."/>
        </authorList>
    </citation>
    <scope>NUCLEOTIDE SEQUENCE</scope>
    <source>
        <strain evidence="21">G3</strain>
    </source>
</reference>
<feature type="transmembrane region" description="Helical" evidence="19">
    <location>
        <begin position="324"/>
        <end position="343"/>
    </location>
</feature>
<dbReference type="GO" id="GO:0022857">
    <property type="term" value="F:transmembrane transporter activity"/>
    <property type="evidence" value="ECO:0007669"/>
    <property type="project" value="InterPro"/>
</dbReference>
<feature type="transmembrane region" description="Helical" evidence="19">
    <location>
        <begin position="295"/>
        <end position="312"/>
    </location>
</feature>
<evidence type="ECO:0000256" key="6">
    <source>
        <dbReference type="ARBA" id="ARBA00044891"/>
    </source>
</evidence>
<feature type="transmembrane region" description="Helical" evidence="19">
    <location>
        <begin position="193"/>
        <end position="213"/>
    </location>
</feature>
<organism evidence="21 22">
    <name type="scientific">Trichomonas vaginalis (strain ATCC PRA-98 / G3)</name>
    <dbReference type="NCBI Taxonomy" id="412133"/>
    <lineage>
        <taxon>Eukaryota</taxon>
        <taxon>Metamonada</taxon>
        <taxon>Parabasalia</taxon>
        <taxon>Trichomonadida</taxon>
        <taxon>Trichomonadidae</taxon>
        <taxon>Trichomonas</taxon>
    </lineage>
</organism>
<dbReference type="EMBL" id="DS113192">
    <property type="protein sequence ID" value="EAY21206.1"/>
    <property type="molecule type" value="Genomic_DNA"/>
</dbReference>
<dbReference type="InterPro" id="IPR052187">
    <property type="entry name" value="MFSD1"/>
</dbReference>
<comment type="catalytic activity">
    <reaction evidence="2">
        <text>L-lysyl-L-alanine(out) = L-lysyl-L-alanine(in)</text>
        <dbReference type="Rhea" id="RHEA:79399"/>
        <dbReference type="ChEBI" id="CHEBI:229954"/>
    </reaction>
</comment>
<evidence type="ECO:0000256" key="19">
    <source>
        <dbReference type="SAM" id="Phobius"/>
    </source>
</evidence>
<dbReference type="Pfam" id="PF07690">
    <property type="entry name" value="MFS_1"/>
    <property type="match status" value="1"/>
</dbReference>
<comment type="catalytic activity">
    <reaction evidence="12">
        <text>L-histidyl-L-alpha-amino acid(out) = L-histidyl-L-alpha-amino acid(in)</text>
        <dbReference type="Rhea" id="RHEA:79379"/>
        <dbReference type="ChEBI" id="CHEBI:229964"/>
    </reaction>
</comment>
<keyword evidence="22" id="KW-1185">Reference proteome</keyword>
<comment type="subcellular location">
    <subcellularLocation>
        <location evidence="1">Membrane</location>
        <topology evidence="1">Multi-pass membrane protein</topology>
    </subcellularLocation>
</comment>
<dbReference type="STRING" id="5722.A2DES9"/>
<comment type="catalytic activity">
    <reaction evidence="7">
        <text>L-alpha-aminoacyl-L-lysine(out) = L-alpha-aminoacyl-L-lysine(in)</text>
        <dbReference type="Rhea" id="RHEA:79383"/>
        <dbReference type="ChEBI" id="CHEBI:229966"/>
    </reaction>
</comment>
<name>A2DES9_TRIV3</name>
<dbReference type="Proteomes" id="UP000001542">
    <property type="component" value="Unassembled WGS sequence"/>
</dbReference>
<dbReference type="PANTHER" id="PTHR23512">
    <property type="entry name" value="MAJOR FACILITATOR SUPERFAMILY DOMAIN-CONTAINING PROTEIN 1"/>
    <property type="match status" value="1"/>
</dbReference>
<dbReference type="AlphaFoldDB" id="A2DES9"/>
<evidence type="ECO:0000256" key="17">
    <source>
        <dbReference type="ARBA" id="ARBA00045709"/>
    </source>
</evidence>
<evidence type="ECO:0000256" key="3">
    <source>
        <dbReference type="ARBA" id="ARBA00044878"/>
    </source>
</evidence>
<comment type="catalytic activity">
    <reaction evidence="6">
        <text>L-lysyl-L-alpha-amino acid(out) = L-lysyl-L-alpha-amino acid(in)</text>
        <dbReference type="Rhea" id="RHEA:79387"/>
        <dbReference type="ChEBI" id="CHEBI:229965"/>
    </reaction>
</comment>
<evidence type="ECO:0000256" key="7">
    <source>
        <dbReference type="ARBA" id="ARBA00044893"/>
    </source>
</evidence>
<evidence type="ECO:0000313" key="21">
    <source>
        <dbReference type="EMBL" id="EAY21206.1"/>
    </source>
</evidence>
<dbReference type="KEGG" id="tva:5466754"/>
<dbReference type="InParanoid" id="A2DES9"/>
<evidence type="ECO:0000256" key="18">
    <source>
        <dbReference type="ARBA" id="ARBA00046376"/>
    </source>
</evidence>
<evidence type="ECO:0000256" key="13">
    <source>
        <dbReference type="ARBA" id="ARBA00044919"/>
    </source>
</evidence>
<dbReference type="InterPro" id="IPR036259">
    <property type="entry name" value="MFS_trans_sf"/>
</dbReference>
<feature type="transmembrane region" description="Helical" evidence="19">
    <location>
        <begin position="388"/>
        <end position="409"/>
    </location>
</feature>
<sequence length="485" mass="53218">MENKENKDIVSITLDNPSESEVQAPPKRPLKFKILRFCAFVSIVLLNTLVNFQKTCPSVVADQMAIAYGVDKAEVKTFSSSYFWTYAVMQPFSGLLSDLFDPAIVLAILALVSSAGSSICGFSNNMGVGSFGRILVGLGTGPTYVAALKIFSNWYPKDQLPTVLGLNMALSSIGGFLSGTPLQAFCNTFGWRWAFHTIGIVGGVLSTFVLIFIRGSPERQGFDPVNVTNKAKKEETFCESLSNLFRNIWQVLIYGYFWVIVLFNVGTVSVFLNIAGFSGGIYLTDVLHFTPNQRASAMLSFHTGVLIGSIILPQIAKWVKSKKIVLIDSAILIAAPLFTLFFLGNKATYITIWIYWTIIGTFSRPVLSLSYPIATSYYCPVVSGSTVGIANFFLNLMAGVFQMISGAIIPLYDTKVGDKPVHTWKGYQMGVWLFSGVCAAISILMGIIMKDNDSKMCTKTKKVERGELNSTLLLAEVQKTDEKTK</sequence>
<keyword evidence="19" id="KW-0812">Transmembrane</keyword>
<comment type="catalytic activity">
    <reaction evidence="5">
        <text>L-alpha-aminoacyl-L-histidine(out) = L-alpha-aminoacyl-L-histidine(in)</text>
        <dbReference type="Rhea" id="RHEA:79375"/>
        <dbReference type="ChEBI" id="CHEBI:229967"/>
    </reaction>
</comment>
<evidence type="ECO:0000256" key="10">
    <source>
        <dbReference type="ARBA" id="ARBA00044900"/>
    </source>
</evidence>
<dbReference type="CDD" id="cd06174">
    <property type="entry name" value="MFS"/>
    <property type="match status" value="1"/>
</dbReference>